<evidence type="ECO:0000313" key="7">
    <source>
        <dbReference type="EMBL" id="SPF28048.1"/>
    </source>
</evidence>
<name>A0A2R8A7N9_9RHOB</name>
<dbReference type="OrthoDB" id="9812084at2"/>
<evidence type="ECO:0000256" key="2">
    <source>
        <dbReference type="ARBA" id="ARBA00022475"/>
    </source>
</evidence>
<evidence type="ECO:0000256" key="6">
    <source>
        <dbReference type="SAM" id="Phobius"/>
    </source>
</evidence>
<protein>
    <submittedName>
        <fullName evidence="7">Cysteine/O-acetylserine efflux protein</fullName>
    </submittedName>
</protein>
<sequence length="202" mass="21739">MTLETVIAIMTLAAATVWTPGPNNALLASSGARFGYRRTLPHAMGVAWGFPLMCFCMALGLGEVFRAEPLIREALRWVGAALLLWIAWKTLNASAPGSDDSHAKPWTFFQAMGFQWINPKAWMMAISMISQFVTGENPLLEAAVVSGVYALVGLTSSSGWALFGVAMQRFLSTPLRLKLFNGLMAGLIVITVAALVTSDLSV</sequence>
<evidence type="ECO:0000256" key="4">
    <source>
        <dbReference type="ARBA" id="ARBA00022989"/>
    </source>
</evidence>
<dbReference type="Proteomes" id="UP000244932">
    <property type="component" value="Unassembled WGS sequence"/>
</dbReference>
<accession>A0A2R8A7N9</accession>
<feature type="transmembrane region" description="Helical" evidence="6">
    <location>
        <begin position="43"/>
        <end position="62"/>
    </location>
</feature>
<proteinExistence type="predicted"/>
<evidence type="ECO:0000313" key="8">
    <source>
        <dbReference type="Proteomes" id="UP000244932"/>
    </source>
</evidence>
<dbReference type="GO" id="GO:0005886">
    <property type="term" value="C:plasma membrane"/>
    <property type="evidence" value="ECO:0007669"/>
    <property type="project" value="UniProtKB-SubCell"/>
</dbReference>
<evidence type="ECO:0000256" key="1">
    <source>
        <dbReference type="ARBA" id="ARBA00004651"/>
    </source>
</evidence>
<dbReference type="RefSeq" id="WP_108780787.1">
    <property type="nucleotide sequence ID" value="NZ_OMKW01000001.1"/>
</dbReference>
<feature type="transmembrane region" description="Helical" evidence="6">
    <location>
        <begin position="148"/>
        <end position="167"/>
    </location>
</feature>
<keyword evidence="5 6" id="KW-0472">Membrane</keyword>
<gene>
    <name evidence="7" type="primary">eamB</name>
    <name evidence="7" type="ORF">POI8812_00346</name>
</gene>
<dbReference type="PANTHER" id="PTHR30086">
    <property type="entry name" value="ARGININE EXPORTER PROTEIN ARGO"/>
    <property type="match status" value="1"/>
</dbReference>
<keyword evidence="2" id="KW-1003">Cell membrane</keyword>
<dbReference type="AlphaFoldDB" id="A0A2R8A7N9"/>
<keyword evidence="8" id="KW-1185">Reference proteome</keyword>
<organism evidence="7 8">
    <name type="scientific">Pontivivens insulae</name>
    <dbReference type="NCBI Taxonomy" id="1639689"/>
    <lineage>
        <taxon>Bacteria</taxon>
        <taxon>Pseudomonadati</taxon>
        <taxon>Pseudomonadota</taxon>
        <taxon>Alphaproteobacteria</taxon>
        <taxon>Rhodobacterales</taxon>
        <taxon>Paracoccaceae</taxon>
        <taxon>Pontivivens</taxon>
    </lineage>
</organism>
<dbReference type="EMBL" id="OMKW01000001">
    <property type="protein sequence ID" value="SPF28048.1"/>
    <property type="molecule type" value="Genomic_DNA"/>
</dbReference>
<dbReference type="Pfam" id="PF01810">
    <property type="entry name" value="LysE"/>
    <property type="match status" value="1"/>
</dbReference>
<dbReference type="PANTHER" id="PTHR30086:SF20">
    <property type="entry name" value="ARGININE EXPORTER PROTEIN ARGO-RELATED"/>
    <property type="match status" value="1"/>
</dbReference>
<keyword evidence="4 6" id="KW-1133">Transmembrane helix</keyword>
<reference evidence="7 8" key="1">
    <citation type="submission" date="2018-03" db="EMBL/GenBank/DDBJ databases">
        <authorList>
            <person name="Keele B.F."/>
        </authorList>
    </citation>
    <scope>NUCLEOTIDE SEQUENCE [LARGE SCALE GENOMIC DNA]</scope>
    <source>
        <strain evidence="7 8">CeCT 8812</strain>
    </source>
</reference>
<comment type="subcellular location">
    <subcellularLocation>
        <location evidence="1">Cell membrane</location>
        <topology evidence="1">Multi-pass membrane protein</topology>
    </subcellularLocation>
</comment>
<dbReference type="GO" id="GO:0033228">
    <property type="term" value="P:cysteine export across plasma membrane"/>
    <property type="evidence" value="ECO:0007669"/>
    <property type="project" value="TreeGrafter"/>
</dbReference>
<keyword evidence="3 6" id="KW-0812">Transmembrane</keyword>
<dbReference type="GO" id="GO:0015171">
    <property type="term" value="F:amino acid transmembrane transporter activity"/>
    <property type="evidence" value="ECO:0007669"/>
    <property type="project" value="TreeGrafter"/>
</dbReference>
<evidence type="ECO:0000256" key="3">
    <source>
        <dbReference type="ARBA" id="ARBA00022692"/>
    </source>
</evidence>
<feature type="transmembrane region" description="Helical" evidence="6">
    <location>
        <begin position="179"/>
        <end position="197"/>
    </location>
</feature>
<evidence type="ECO:0000256" key="5">
    <source>
        <dbReference type="ARBA" id="ARBA00023136"/>
    </source>
</evidence>
<dbReference type="InterPro" id="IPR001123">
    <property type="entry name" value="LeuE-type"/>
</dbReference>